<dbReference type="NCBIfam" id="TIGR03821">
    <property type="entry name" value="EFP_modif_epmB"/>
    <property type="match status" value="1"/>
</dbReference>
<dbReference type="InterPro" id="IPR007197">
    <property type="entry name" value="rSAM"/>
</dbReference>
<feature type="domain" description="Radical SAM core" evidence="16">
    <location>
        <begin position="113"/>
        <end position="336"/>
    </location>
</feature>
<evidence type="ECO:0000256" key="1">
    <source>
        <dbReference type="ARBA" id="ARBA00001352"/>
    </source>
</evidence>
<evidence type="ECO:0000256" key="8">
    <source>
        <dbReference type="ARBA" id="ARBA00022723"/>
    </source>
</evidence>
<sequence>MRANFPRKYSYMNSTIKLPDSWQTLLSQTLKRPEELFSYLQLPDSLLDDANRASLEFAMRVPLPWLDRIEKGNLDDPLLRQILPLGDELDTVPGFTNDPLEEMSSNPVEGLIHKYKGRVLVVLTGACAINCRYCFRRHFPYAENRLGPEQWQKILDYITADTSITEVIFSGGDPLVSSDTRLTQLLNDLQKIPHLTRLRIHSRLPVVLPQRVTESLTTLLSQTRFNIVTVIHSNHPQELDPSVAKAVKQLSQAGVTVLNQAVLLRGVNDSVEVLQALSEKLFSIGVLPYYLFTFDPVKGAAHFDVPDDEAKQIISQLQNLLPGYLVPKLAREIPGQGSKTLLIPNQE</sequence>
<evidence type="ECO:0000256" key="4">
    <source>
        <dbReference type="ARBA" id="ARBA00008703"/>
    </source>
</evidence>
<dbReference type="KEGG" id="ajp:AMJAP_0449"/>
<evidence type="ECO:0000256" key="10">
    <source>
        <dbReference type="ARBA" id="ARBA00023004"/>
    </source>
</evidence>
<keyword evidence="12 17" id="KW-0413">Isomerase</keyword>
<feature type="binding site" evidence="14">
    <location>
        <position position="131"/>
    </location>
    <ligand>
        <name>[4Fe-4S] cluster</name>
        <dbReference type="ChEBI" id="CHEBI:49883"/>
        <note>4Fe-4S-S-AdoMet</note>
    </ligand>
</feature>
<proteinExistence type="inferred from homology"/>
<dbReference type="InterPro" id="IPR003739">
    <property type="entry name" value="Lys_aminomutase/Glu_NH3_mut"/>
</dbReference>
<dbReference type="GO" id="GO:0051539">
    <property type="term" value="F:4 iron, 4 sulfur cluster binding"/>
    <property type="evidence" value="ECO:0007669"/>
    <property type="project" value="UniProtKB-KW"/>
</dbReference>
<dbReference type="GO" id="GO:0016853">
    <property type="term" value="F:isomerase activity"/>
    <property type="evidence" value="ECO:0007669"/>
    <property type="project" value="UniProtKB-KW"/>
</dbReference>
<keyword evidence="18" id="KW-1185">Reference proteome</keyword>
<dbReference type="PIRSF" id="PIRSF004911">
    <property type="entry name" value="DUF160"/>
    <property type="match status" value="1"/>
</dbReference>
<keyword evidence="7" id="KW-0949">S-adenosyl-L-methionine</keyword>
<feature type="binding site" evidence="14">
    <location>
        <position position="134"/>
    </location>
    <ligand>
        <name>[4Fe-4S] cluster</name>
        <dbReference type="ChEBI" id="CHEBI:49883"/>
        <note>4Fe-4S-S-AdoMet</note>
    </ligand>
</feature>
<dbReference type="SFLD" id="SFLDF00314">
    <property type="entry name" value="L-lysine_2_3-aminomutase_(yjeK"/>
    <property type="match status" value="1"/>
</dbReference>
<gene>
    <name evidence="17" type="primary">kamA</name>
    <name evidence="17" type="ORF">AMJAP_0449</name>
</gene>
<keyword evidence="8 14" id="KW-0479">Metal-binding</keyword>
<dbReference type="PROSITE" id="PS51918">
    <property type="entry name" value="RADICAL_SAM"/>
    <property type="match status" value="1"/>
</dbReference>
<evidence type="ECO:0000256" key="2">
    <source>
        <dbReference type="ARBA" id="ARBA00001933"/>
    </source>
</evidence>
<evidence type="ECO:0000256" key="14">
    <source>
        <dbReference type="PIRSR" id="PIRSR004911-1"/>
    </source>
</evidence>
<dbReference type="InterPro" id="IPR022462">
    <property type="entry name" value="EpmB"/>
</dbReference>
<dbReference type="EMBL" id="AP014545">
    <property type="protein sequence ID" value="BBB25048.1"/>
    <property type="molecule type" value="Genomic_DNA"/>
</dbReference>
<dbReference type="PANTHER" id="PTHR30538">
    <property type="entry name" value="LYSINE 2,3-AMINOMUTASE-RELATED"/>
    <property type="match status" value="1"/>
</dbReference>
<evidence type="ECO:0000256" key="11">
    <source>
        <dbReference type="ARBA" id="ARBA00023014"/>
    </source>
</evidence>
<dbReference type="Gene3D" id="3.20.20.70">
    <property type="entry name" value="Aldolase class I"/>
    <property type="match status" value="1"/>
</dbReference>
<name>A0A7R6PK83_9GAMM</name>
<keyword evidence="6 14" id="KW-0004">4Fe-4S</keyword>
<dbReference type="AlphaFoldDB" id="A0A7R6PK83"/>
<feature type="binding site" evidence="14">
    <location>
        <position position="127"/>
    </location>
    <ligand>
        <name>[4Fe-4S] cluster</name>
        <dbReference type="ChEBI" id="CHEBI:49883"/>
        <note>4Fe-4S-S-AdoMet</note>
    </ligand>
</feature>
<evidence type="ECO:0000259" key="16">
    <source>
        <dbReference type="PROSITE" id="PS51918"/>
    </source>
</evidence>
<dbReference type="SFLD" id="SFLDS00029">
    <property type="entry name" value="Radical_SAM"/>
    <property type="match status" value="1"/>
</dbReference>
<evidence type="ECO:0000256" key="15">
    <source>
        <dbReference type="PIRSR" id="PIRSR603739-50"/>
    </source>
</evidence>
<dbReference type="SFLD" id="SFLDG01070">
    <property type="entry name" value="PLP-dependent"/>
    <property type="match status" value="1"/>
</dbReference>
<comment type="catalytic activity">
    <reaction evidence="1">
        <text>L-lysine = D-beta-lysine</text>
        <dbReference type="Rhea" id="RHEA:44148"/>
        <dbReference type="ChEBI" id="CHEBI:32551"/>
        <dbReference type="ChEBI" id="CHEBI:84138"/>
    </reaction>
</comment>
<keyword evidence="10" id="KW-0408">Iron</keyword>
<evidence type="ECO:0000313" key="17">
    <source>
        <dbReference type="EMBL" id="BBB25048.1"/>
    </source>
</evidence>
<protein>
    <recommendedName>
        <fullName evidence="5">L-lysine 2,3-aminomutase</fullName>
    </recommendedName>
    <alternativeName>
        <fullName evidence="13">EF-P post-translational modification enzyme B</fullName>
    </alternativeName>
</protein>
<evidence type="ECO:0000256" key="5">
    <source>
        <dbReference type="ARBA" id="ARBA00022363"/>
    </source>
</evidence>
<dbReference type="Pfam" id="PF04055">
    <property type="entry name" value="Radical_SAM"/>
    <property type="match status" value="1"/>
</dbReference>
<keyword evidence="11 14" id="KW-0411">Iron-sulfur</keyword>
<comment type="cofactor">
    <cofactor evidence="2 15">
        <name>pyridoxal 5'-phosphate</name>
        <dbReference type="ChEBI" id="CHEBI:597326"/>
    </cofactor>
</comment>
<reference evidence="17 18" key="1">
    <citation type="journal article" date="2008" name="Int. J. Syst. Evol. Microbiol.">
        <title>Amphritea japonica sp. nov. and Amphritea balenae sp. nov., isolated from the sediment adjacent to sperm whale carcasses off Kagoshima, Japan.</title>
        <authorList>
            <person name="Miyazaki M."/>
            <person name="Nogi Y."/>
            <person name="Fujiwara Y."/>
            <person name="Kawato M."/>
            <person name="Nagahama T."/>
            <person name="Kubokawa K."/>
            <person name="Horikoshi K."/>
        </authorList>
    </citation>
    <scope>NUCLEOTIDE SEQUENCE [LARGE SCALE GENOMIC DNA]</scope>
    <source>
        <strain evidence="17 18">ATCC BAA-1530</strain>
    </source>
</reference>
<accession>A0A7R6PK83</accession>
<evidence type="ECO:0000256" key="7">
    <source>
        <dbReference type="ARBA" id="ARBA00022691"/>
    </source>
</evidence>
<organism evidence="17 18">
    <name type="scientific">Amphritea japonica ATCC BAA-1530</name>
    <dbReference type="NCBI Taxonomy" id="1278309"/>
    <lineage>
        <taxon>Bacteria</taxon>
        <taxon>Pseudomonadati</taxon>
        <taxon>Pseudomonadota</taxon>
        <taxon>Gammaproteobacteria</taxon>
        <taxon>Oceanospirillales</taxon>
        <taxon>Oceanospirillaceae</taxon>
        <taxon>Amphritea</taxon>
    </lineage>
</organism>
<dbReference type="NCBIfam" id="TIGR00238">
    <property type="entry name" value="KamA family radical SAM protein"/>
    <property type="match status" value="1"/>
</dbReference>
<comment type="similarity">
    <text evidence="4">Belongs to the radical SAM superfamily. KamA family.</text>
</comment>
<evidence type="ECO:0000256" key="6">
    <source>
        <dbReference type="ARBA" id="ARBA00022485"/>
    </source>
</evidence>
<dbReference type="InterPro" id="IPR058240">
    <property type="entry name" value="rSAM_sf"/>
</dbReference>
<comment type="cofactor">
    <cofactor evidence="3">
        <name>[4Fe-4S] cluster</name>
        <dbReference type="ChEBI" id="CHEBI:49883"/>
    </cofactor>
</comment>
<dbReference type="PANTHER" id="PTHR30538:SF1">
    <property type="entry name" value="L-LYSINE 2,3-AMINOMUTASE"/>
    <property type="match status" value="1"/>
</dbReference>
<dbReference type="Proteomes" id="UP000595663">
    <property type="component" value="Chromosome"/>
</dbReference>
<feature type="modified residue" description="N6-(pyridoxal phosphate)lysine" evidence="15">
    <location>
        <position position="339"/>
    </location>
</feature>
<evidence type="ECO:0000313" key="18">
    <source>
        <dbReference type="Proteomes" id="UP000595663"/>
    </source>
</evidence>
<dbReference type="GO" id="GO:0046872">
    <property type="term" value="F:metal ion binding"/>
    <property type="evidence" value="ECO:0007669"/>
    <property type="project" value="UniProtKB-KW"/>
</dbReference>
<dbReference type="CDD" id="cd01335">
    <property type="entry name" value="Radical_SAM"/>
    <property type="match status" value="1"/>
</dbReference>
<evidence type="ECO:0000256" key="9">
    <source>
        <dbReference type="ARBA" id="ARBA00022898"/>
    </source>
</evidence>
<keyword evidence="9 15" id="KW-0663">Pyridoxal phosphate</keyword>
<dbReference type="SUPFAM" id="SSF102114">
    <property type="entry name" value="Radical SAM enzymes"/>
    <property type="match status" value="1"/>
</dbReference>
<evidence type="ECO:0000256" key="13">
    <source>
        <dbReference type="ARBA" id="ARBA00030756"/>
    </source>
</evidence>
<evidence type="ECO:0000256" key="12">
    <source>
        <dbReference type="ARBA" id="ARBA00023235"/>
    </source>
</evidence>
<dbReference type="InterPro" id="IPR013785">
    <property type="entry name" value="Aldolase_TIM"/>
</dbReference>
<evidence type="ECO:0000256" key="3">
    <source>
        <dbReference type="ARBA" id="ARBA00001966"/>
    </source>
</evidence>